<protein>
    <recommendedName>
        <fullName evidence="3">N-acetylglucosamine-6-phosphate deacetylase</fullName>
        <ecNumber evidence="2">3.5.1.25</ecNumber>
    </recommendedName>
</protein>
<evidence type="ECO:0000256" key="1">
    <source>
        <dbReference type="ARBA" id="ARBA00010716"/>
    </source>
</evidence>
<dbReference type="InterPro" id="IPR032466">
    <property type="entry name" value="Metal_Hydrolase"/>
</dbReference>
<evidence type="ECO:0000313" key="15">
    <source>
        <dbReference type="Proteomes" id="UP000007434"/>
    </source>
</evidence>
<evidence type="ECO:0000256" key="8">
    <source>
        <dbReference type="ARBA" id="ARBA00060590"/>
    </source>
</evidence>
<dbReference type="GO" id="GO:0006046">
    <property type="term" value="P:N-acetylglucosamine catabolic process"/>
    <property type="evidence" value="ECO:0007669"/>
    <property type="project" value="TreeGrafter"/>
</dbReference>
<dbReference type="Proteomes" id="UP000007434">
    <property type="component" value="Chromosome"/>
</dbReference>
<dbReference type="InterPro" id="IPR011059">
    <property type="entry name" value="Metal-dep_hydrolase_composite"/>
</dbReference>
<dbReference type="PIRSF" id="PIRSF038994">
    <property type="entry name" value="NagA"/>
    <property type="match status" value="1"/>
</dbReference>
<feature type="binding site" evidence="12">
    <location>
        <position position="192"/>
    </location>
    <ligand>
        <name>Zn(2+)</name>
        <dbReference type="ChEBI" id="CHEBI:29105"/>
    </ligand>
</feature>
<reference evidence="14 15" key="2">
    <citation type="journal article" date="2011" name="J. Bacteriol.">
        <title>Complete Genome Sequence of the Haloalkaliphilic, Hydrogen Producing Halanaerobium hydrogenoformans.</title>
        <authorList>
            <person name="Brown S.D."/>
            <person name="Begemann M.B."/>
            <person name="Mormile M.R."/>
            <person name="Wall J.D."/>
            <person name="Han C.S."/>
            <person name="Goodwin L.A."/>
            <person name="Pitluck S."/>
            <person name="Land M.L."/>
            <person name="Hauser L.J."/>
            <person name="Elias D.A."/>
        </authorList>
    </citation>
    <scope>NUCLEOTIDE SEQUENCE [LARGE SCALE GENOMIC DNA]</scope>
    <source>
        <strain evidence="15">sapolanicus</strain>
    </source>
</reference>
<gene>
    <name evidence="14" type="ordered locus">Halsa_0152</name>
</gene>
<evidence type="ECO:0000256" key="3">
    <source>
        <dbReference type="ARBA" id="ARBA00018029"/>
    </source>
</evidence>
<reference evidence="14 15" key="1">
    <citation type="submission" date="2010-11" db="EMBL/GenBank/DDBJ databases">
        <title>Complete sequence of Halanaerobium sp. sapolanicus.</title>
        <authorList>
            <consortium name="US DOE Joint Genome Institute"/>
            <person name="Lucas S."/>
            <person name="Copeland A."/>
            <person name="Lapidus A."/>
            <person name="Cheng J.-F."/>
            <person name="Bruce D."/>
            <person name="Goodwin L."/>
            <person name="Pitluck S."/>
            <person name="Davenport K."/>
            <person name="Detter J.C."/>
            <person name="Han C."/>
            <person name="Tapia R."/>
            <person name="Land M."/>
            <person name="Hauser L."/>
            <person name="Jeffries C."/>
            <person name="Kyrpides N."/>
            <person name="Ivanova N."/>
            <person name="Mikhailova N."/>
            <person name="Begemann M.B."/>
            <person name="Mormile M.R."/>
            <person name="Wall J.D."/>
            <person name="Elias D.A."/>
            <person name="Woyke T."/>
        </authorList>
    </citation>
    <scope>NUCLEOTIDE SEQUENCE [LARGE SCALE GENOMIC DNA]</scope>
    <source>
        <strain evidence="15">sapolanicus</strain>
    </source>
</reference>
<evidence type="ECO:0000256" key="10">
    <source>
        <dbReference type="PIRSR" id="PIRSR038994-1"/>
    </source>
</evidence>
<dbReference type="STRING" id="656519.Halsa_0152"/>
<dbReference type="RefSeq" id="WP_013404748.1">
    <property type="nucleotide sequence ID" value="NC_014654.1"/>
</dbReference>
<feature type="binding site" evidence="11">
    <location>
        <position position="224"/>
    </location>
    <ligand>
        <name>substrate</name>
    </ligand>
</feature>
<evidence type="ECO:0000256" key="9">
    <source>
        <dbReference type="PIRNR" id="PIRNR038994"/>
    </source>
</evidence>
<dbReference type="PANTHER" id="PTHR11113:SF14">
    <property type="entry name" value="N-ACETYLGLUCOSAMINE-6-PHOSPHATE DEACETYLASE"/>
    <property type="match status" value="1"/>
</dbReference>
<dbReference type="InterPro" id="IPR006680">
    <property type="entry name" value="Amidohydro-rel"/>
</dbReference>
<evidence type="ECO:0000256" key="4">
    <source>
        <dbReference type="ARBA" id="ARBA00022723"/>
    </source>
</evidence>
<feature type="binding site" evidence="11">
    <location>
        <begin position="303"/>
        <end position="305"/>
    </location>
    <ligand>
        <name>substrate</name>
    </ligand>
</feature>
<dbReference type="eggNOG" id="COG1820">
    <property type="taxonomic scope" value="Bacteria"/>
</dbReference>
<dbReference type="Gene3D" id="2.30.40.10">
    <property type="entry name" value="Urease, subunit C, domain 1"/>
    <property type="match status" value="1"/>
</dbReference>
<proteinExistence type="inferred from homology"/>
<feature type="binding site" evidence="11">
    <location>
        <position position="141"/>
    </location>
    <ligand>
        <name>substrate</name>
    </ligand>
</feature>
<dbReference type="InterPro" id="IPR003764">
    <property type="entry name" value="GlcNAc_6-P_deAcase"/>
</dbReference>
<name>E4RNV2_HALHG</name>
<feature type="active site" description="Proton donor/acceptor" evidence="10">
    <location>
        <position position="270"/>
    </location>
</feature>
<comment type="pathway">
    <text evidence="8">Amino-sugar metabolism; N-acetylneuraminate degradation; D-fructose 6-phosphate from N-acetylneuraminate: step 4/5.</text>
</comment>
<feature type="binding site" evidence="12">
    <location>
        <position position="213"/>
    </location>
    <ligand>
        <name>Zn(2+)</name>
        <dbReference type="ChEBI" id="CHEBI:29105"/>
    </ligand>
</feature>
<dbReference type="GO" id="GO:0008448">
    <property type="term" value="F:N-acetylglucosamine-6-phosphate deacetylase activity"/>
    <property type="evidence" value="ECO:0007669"/>
    <property type="project" value="UniProtKB-EC"/>
</dbReference>
<keyword evidence="5 9" id="KW-0378">Hydrolase</keyword>
<organism evidence="14 15">
    <name type="scientific">Halanaerobium hydrogeniformans</name>
    <name type="common">Halanaerobium sp. (strain sapolanicus)</name>
    <dbReference type="NCBI Taxonomy" id="656519"/>
    <lineage>
        <taxon>Bacteria</taxon>
        <taxon>Bacillati</taxon>
        <taxon>Bacillota</taxon>
        <taxon>Clostridia</taxon>
        <taxon>Halanaerobiales</taxon>
        <taxon>Halanaerobiaceae</taxon>
        <taxon>Halanaerobium</taxon>
    </lineage>
</organism>
<feature type="binding site" evidence="12">
    <location>
        <position position="130"/>
    </location>
    <ligand>
        <name>Zn(2+)</name>
        <dbReference type="ChEBI" id="CHEBI:29105"/>
    </ligand>
</feature>
<dbReference type="CDD" id="cd00854">
    <property type="entry name" value="NagA"/>
    <property type="match status" value="1"/>
</dbReference>
<dbReference type="GO" id="GO:0046872">
    <property type="term" value="F:metal ion binding"/>
    <property type="evidence" value="ECO:0007669"/>
    <property type="project" value="UniProtKB-KW"/>
</dbReference>
<dbReference type="OrthoDB" id="9776488at2"/>
<dbReference type="HOGENOM" id="CLU_032482_2_1_9"/>
<dbReference type="EC" id="3.5.1.25" evidence="2"/>
<evidence type="ECO:0000256" key="6">
    <source>
        <dbReference type="ARBA" id="ARBA00023277"/>
    </source>
</evidence>
<keyword evidence="6 9" id="KW-0119">Carbohydrate metabolism</keyword>
<dbReference type="PANTHER" id="PTHR11113">
    <property type="entry name" value="N-ACETYLGLUCOSAMINE-6-PHOSPHATE DEACETYLASE"/>
    <property type="match status" value="1"/>
</dbReference>
<evidence type="ECO:0000313" key="14">
    <source>
        <dbReference type="EMBL" id="ADQ13642.1"/>
    </source>
</evidence>
<dbReference type="Pfam" id="PF01979">
    <property type="entry name" value="Amidohydro_1"/>
    <property type="match status" value="1"/>
</dbReference>
<comment type="catalytic activity">
    <reaction evidence="7">
        <text>N-acetyl-D-glucosamine 6-phosphate + H2O = D-glucosamine 6-phosphate + acetate</text>
        <dbReference type="Rhea" id="RHEA:22936"/>
        <dbReference type="ChEBI" id="CHEBI:15377"/>
        <dbReference type="ChEBI" id="CHEBI:30089"/>
        <dbReference type="ChEBI" id="CHEBI:57513"/>
        <dbReference type="ChEBI" id="CHEBI:58725"/>
        <dbReference type="EC" id="3.5.1.25"/>
    </reaction>
</comment>
<feature type="binding site" evidence="11">
    <location>
        <position position="247"/>
    </location>
    <ligand>
        <name>substrate</name>
    </ligand>
</feature>
<comment type="cofactor">
    <cofactor evidence="12">
        <name>a divalent metal cation</name>
        <dbReference type="ChEBI" id="CHEBI:60240"/>
    </cofactor>
    <text evidence="12">Binds 1 divalent metal cation per subunit.</text>
</comment>
<evidence type="ECO:0000256" key="2">
    <source>
        <dbReference type="ARBA" id="ARBA00011899"/>
    </source>
</evidence>
<evidence type="ECO:0000256" key="11">
    <source>
        <dbReference type="PIRSR" id="PIRSR038994-2"/>
    </source>
</evidence>
<keyword evidence="15" id="KW-1185">Reference proteome</keyword>
<dbReference type="KEGG" id="has:Halsa_0152"/>
<evidence type="ECO:0000256" key="5">
    <source>
        <dbReference type="ARBA" id="ARBA00022801"/>
    </source>
</evidence>
<sequence length="380" mass="41585">MKAIKNVNIILPDRIINNGALIFSEKIKAVNSFFLEKDYSELEIIDGGGAYLSPGFINIHIHGAGGMDTMEATTVSLDKISQTIIKDGVTSYLPTTMTMKLDNIFQALDNVKNYLNKSTTGAQVLGVHLEGPFINEAKKGAQSAEYIINPSLEIFVDYLDIIKIMTLAVEKEGALELIEKIHQRGIIGSLGHSEAEYEEVMTAQNHGLSLITHLYNAMSGLHHRKPGIVGAALNSDIKCEIIADGIHIDPAVIELTTKIKTAEQLILVTDAMEASGLDEGEYNLGGQKVTVENGSARLKNGTLAGSVLTMDQAVRNMLKFSNLELPEVIRMATLNPARLLNLDYKIGQIKVGKQADFVLLDRNLRVKEVYLKGKSQNIQK</sequence>
<feature type="binding site" evidence="11">
    <location>
        <begin position="216"/>
        <end position="217"/>
    </location>
    <ligand>
        <name>substrate</name>
    </ligand>
</feature>
<comment type="similarity">
    <text evidence="1 9">Belongs to the metallo-dependent hydrolases superfamily. NagA family.</text>
</comment>
<accession>E4RNV2</accession>
<dbReference type="SUPFAM" id="SSF51338">
    <property type="entry name" value="Composite domain of metallo-dependent hydrolases"/>
    <property type="match status" value="1"/>
</dbReference>
<dbReference type="SUPFAM" id="SSF51556">
    <property type="entry name" value="Metallo-dependent hydrolases"/>
    <property type="match status" value="1"/>
</dbReference>
<feature type="domain" description="Amidohydrolase-related" evidence="13">
    <location>
        <begin position="51"/>
        <end position="374"/>
    </location>
</feature>
<evidence type="ECO:0000256" key="12">
    <source>
        <dbReference type="PIRSR" id="PIRSR038994-3"/>
    </source>
</evidence>
<keyword evidence="4 12" id="KW-0479">Metal-binding</keyword>
<evidence type="ECO:0000256" key="7">
    <source>
        <dbReference type="ARBA" id="ARBA00047647"/>
    </source>
</evidence>
<dbReference type="FunFam" id="3.20.20.140:FF:000004">
    <property type="entry name" value="N-acetylglucosamine-6-phosphate deacetylase"/>
    <property type="match status" value="1"/>
</dbReference>
<dbReference type="Gene3D" id="3.20.20.140">
    <property type="entry name" value="Metal-dependent hydrolases"/>
    <property type="match status" value="1"/>
</dbReference>
<dbReference type="EMBL" id="CP002304">
    <property type="protein sequence ID" value="ADQ13642.1"/>
    <property type="molecule type" value="Genomic_DNA"/>
</dbReference>
<dbReference type="NCBIfam" id="TIGR00221">
    <property type="entry name" value="nagA"/>
    <property type="match status" value="1"/>
</dbReference>
<dbReference type="AlphaFoldDB" id="E4RNV2"/>
<evidence type="ECO:0000259" key="13">
    <source>
        <dbReference type="Pfam" id="PF01979"/>
    </source>
</evidence>